<name>A0A7I8DI67_9FIRM</name>
<dbReference type="AlphaFoldDB" id="A0A7I8DI67"/>
<dbReference type="RefSeq" id="WP_185258383.1">
    <property type="nucleotide sequence ID" value="NZ_AP023368.1"/>
</dbReference>
<proteinExistence type="predicted"/>
<reference evidence="1 2" key="1">
    <citation type="submission" date="2020-08" db="EMBL/GenBank/DDBJ databases">
        <title>Draft genome sequencing of an Anaerocolumna strain isolated from anoxic soil subjected to BSD treatment.</title>
        <authorList>
            <person name="Uek A."/>
            <person name="Tonouchi A."/>
        </authorList>
    </citation>
    <scope>NUCLEOTIDE SEQUENCE [LARGE SCALE GENOMIC DNA]</scope>
    <source>
        <strain evidence="1 2">CTTW</strain>
    </source>
</reference>
<dbReference type="InterPro" id="IPR029058">
    <property type="entry name" value="AB_hydrolase_fold"/>
</dbReference>
<evidence type="ECO:0000313" key="1">
    <source>
        <dbReference type="EMBL" id="BCJ98022.1"/>
    </source>
</evidence>
<reference evidence="1 2" key="2">
    <citation type="submission" date="2020-08" db="EMBL/GenBank/DDBJ databases">
        <authorList>
            <person name="Ueki A."/>
            <person name="Tonouchi A."/>
        </authorList>
    </citation>
    <scope>NUCLEOTIDE SEQUENCE [LARGE SCALE GENOMIC DNA]</scope>
    <source>
        <strain evidence="1 2">CTTW</strain>
    </source>
</reference>
<dbReference type="Proteomes" id="UP000515703">
    <property type="component" value="Chromosome"/>
</dbReference>
<dbReference type="SUPFAM" id="SSF53474">
    <property type="entry name" value="alpha/beta-Hydrolases"/>
    <property type="match status" value="1"/>
</dbReference>
<organism evidence="1 2">
    <name type="scientific">Anaerocolumna chitinilytica</name>
    <dbReference type="NCBI Taxonomy" id="1727145"/>
    <lineage>
        <taxon>Bacteria</taxon>
        <taxon>Bacillati</taxon>
        <taxon>Bacillota</taxon>
        <taxon>Clostridia</taxon>
        <taxon>Lachnospirales</taxon>
        <taxon>Lachnospiraceae</taxon>
        <taxon>Anaerocolumna</taxon>
    </lineage>
</organism>
<keyword evidence="1" id="KW-0378">Hydrolase</keyword>
<accession>A0A7I8DI67</accession>
<dbReference type="Gene3D" id="3.40.50.1820">
    <property type="entry name" value="alpha/beta hydrolase"/>
    <property type="match status" value="1"/>
</dbReference>
<dbReference type="GO" id="GO:0016787">
    <property type="term" value="F:hydrolase activity"/>
    <property type="evidence" value="ECO:0007669"/>
    <property type="project" value="UniProtKB-KW"/>
</dbReference>
<dbReference type="EMBL" id="AP023368">
    <property type="protein sequence ID" value="BCJ98022.1"/>
    <property type="molecule type" value="Genomic_DNA"/>
</dbReference>
<dbReference type="KEGG" id="acht:bsdcttw_10630"/>
<keyword evidence="2" id="KW-1185">Reference proteome</keyword>
<protein>
    <submittedName>
        <fullName evidence="1">Alpha/beta hydrolase</fullName>
    </submittedName>
</protein>
<evidence type="ECO:0000313" key="2">
    <source>
        <dbReference type="Proteomes" id="UP000515703"/>
    </source>
</evidence>
<sequence>MKTQSIRINNIPAIIWGEKSDKVYINVHGKMSCKEHAEFFAKIAEEKGYQTLSFDLPEHGERKESDYRCDIWNGIHDLTEIGNYAFLMWSDISLFACSLGAYFSLNTYADRKFKNCLFQSPVLDMEYLVQQMFCWFNVTEEKLYTEKEIQTPVDLLRWDYYQYIKKHPIKKWNIPTSILYGGKDNLQSVEVIQKFVKAHDCKLTISQNSEHPFMEKGDIETVRIWLEENI</sequence>
<gene>
    <name evidence="1" type="ORF">bsdcttw_10630</name>
</gene>